<feature type="compositionally biased region" description="Polar residues" evidence="6">
    <location>
        <begin position="1959"/>
        <end position="1983"/>
    </location>
</feature>
<evidence type="ECO:0000256" key="6">
    <source>
        <dbReference type="SAM" id="MobiDB-lite"/>
    </source>
</evidence>
<organism evidence="8 9">
    <name type="scientific">Athelia psychrophila</name>
    <dbReference type="NCBI Taxonomy" id="1759441"/>
    <lineage>
        <taxon>Eukaryota</taxon>
        <taxon>Fungi</taxon>
        <taxon>Dikarya</taxon>
        <taxon>Basidiomycota</taxon>
        <taxon>Agaricomycotina</taxon>
        <taxon>Agaricomycetes</taxon>
        <taxon>Agaricomycetidae</taxon>
        <taxon>Atheliales</taxon>
        <taxon>Atheliaceae</taxon>
        <taxon>Athelia</taxon>
    </lineage>
</organism>
<dbReference type="OrthoDB" id="3156807at2759"/>
<feature type="compositionally biased region" description="Polar residues" evidence="6">
    <location>
        <begin position="1935"/>
        <end position="1945"/>
    </location>
</feature>
<dbReference type="EMBL" id="KV417494">
    <property type="protein sequence ID" value="KZP30396.1"/>
    <property type="molecule type" value="Genomic_DNA"/>
</dbReference>
<dbReference type="Pfam" id="PF13361">
    <property type="entry name" value="UvrD_C"/>
    <property type="match status" value="1"/>
</dbReference>
<evidence type="ECO:0000256" key="1">
    <source>
        <dbReference type="ARBA" id="ARBA00022741"/>
    </source>
</evidence>
<keyword evidence="9" id="KW-1185">Reference proteome</keyword>
<dbReference type="InterPro" id="IPR011990">
    <property type="entry name" value="TPR-like_helical_dom_sf"/>
</dbReference>
<feature type="compositionally biased region" description="Low complexity" evidence="6">
    <location>
        <begin position="1902"/>
        <end position="1913"/>
    </location>
</feature>
<feature type="region of interest" description="Disordered" evidence="6">
    <location>
        <begin position="1901"/>
        <end position="2011"/>
    </location>
</feature>
<dbReference type="STRING" id="436010.A0A166TA58"/>
<keyword evidence="3 5" id="KW-0347">Helicase</keyword>
<evidence type="ECO:0000256" key="3">
    <source>
        <dbReference type="ARBA" id="ARBA00022806"/>
    </source>
</evidence>
<evidence type="ECO:0000259" key="7">
    <source>
        <dbReference type="PROSITE" id="PS51198"/>
    </source>
</evidence>
<sequence length="2235" mass="250640">MASLPDLASLSPQALQSHTARLEALQKIKWALNGDNADQIIRLLASKPGLLEYTLSASRHMSAFTSNHILTGFPSTADAFESSLSGVLLRQFWTYLFSIRRALPQAIELQLDGLRLRVDKVPTVLKSLSDGISALNSQGNGRKKGKGGTAFNNLDVFGKLEIPVPPNAQVADGLADSLLQEQKGILKTYFDVLQDTSLIHIFKHEYLSQAPVDDVPTEATSAIEELQPTQAPAQQSAHPAVQPMKAALFFDSAAGFGDWRLLLSTRATKDLREARRADQALFKIIVKKMKELSNGHFSDDNQKRLNGSSSDVPIYEAKMTRDQRLVYQVDCIPEYNSDSERQVLRLFGIYNHAQLDRLWESMGIQLARKGKEYRRRCIYRESYLPGDKVFIPGIFPHIEASKVEPTKSALDLPHEDLDTLHSLLVLEKFVVFSQALLNNVEHVFSVSPQEMAIIEHPLSCYVIGRSGTGKTTTMLFKMLGIENASAMLGNKDSPKPRQLFVTQSRVLAGKVEEYFSKLMEALATANQTPKELARLAKKTQAHREEAGLVDLEDDVNWRNDLPDRFSGLEDRHFPLFITFDRLCSLLEADSSGVKPILSDTGDDLLNYALSEQKAGTMVSYDIFHRTYWPHFPRSLTEGLDPALVFSEIMGKSFYVTLYLSVTRLKMLLGIIKGSEAALTSPKRFLNKQDYTNLSHRTQSTFASQRETVYDIFQAYMKQKMSSGHRDSADRTHSILNALSAGLVPGNRVDFIYVDEVQDNLLIDAQLLRYLCRNRDGLFWAGDTAQTISVGSSFRFNDLKAFLFRVEERNALTAGISASVIHPHTFQLAVNYRSHAGIVNSAHAVIDLITSFWPYAIDSLAQETGIVDGLKPVFFHGWNADTVRYEQFLFGASGAQIEFGAQQCILVRDDRARDKLRAEVGDIGLIMTLYESKGLEFNDVLLYNFFEDSTADLSQWRVVLNALPQVSRGTPALRPAPRFNDTRHAVICSELKFLYVAITRARKNLWIVDCSDKGEPMRTVWESKDQVQSCTPGVDVPQLAVSSSPEEWANTGKSLFQHKRYTQAMHCFERAGMVREAAVAKAYSFRERARAILATNTAAQDVRRKAAFTDAAEAFLGCAASAKKVNERRTYYGIAGDCFVVLDAYRRAADAYLAGDSFSKAAISYRKAGCFHEAVEVIKQHRQDMDASVANSVMDVARLHCFRNHEIKESEILSQATRLFEGDLNQAMTFLSDYGFDSARATLLLDAGDPVEAARIQFEGGRLEAGIKILLKSMASKACAEFAAKCTIEALWKSLSFGMVIGNVVDKKILARWLDVAGTLKRDDRSILSQRDLDEITMFKAIQAKDMKVLEQLGLQFWNAGNMEAALLCLDHIFLDPPHLHEIGTLAAVNILEMFFGFSTLLHDVACRKDPCGDAPIRKLFALEELREDVCAVTPSSILYCELANQKVVFQDKDGYRSVSRNDISCVLKRYLTERLRHRVLEENELCKSAKSFQRPSYPCLDALVGFCKTPKCQQHHIRPADITISWHQTRVRLHLLQIQIFATLHFVDLGPGTQREDEQRYWIGRLSAEINPDFFFLGCRENLNLSVIRGNERSMTIVMNWVKHMIYNADAFAPTFLTDFLQASLLGFGQDPQGTLEAIRQAPYSAHYFCPPAKLVRKDYNISVMCDLARYFDKSDLLSVSSGVMFFQHVVTTMLPMKMSLACEMAEDICATFVVLMRPRLHGITLPRSWLLKVLRHGHPRGHTHLHGVLIESILMFIGKVHASLDAARNHPFSQIPIFAKHVYIFRLCRTLCLLGYNLNNFALGERICHGLSSFNRRDRRSPGLYRRYFEANQWYRLRHAVCASTSDSPMDEIIQLYQENPRYPFDTPRNTLRIVFRRADDIPALLDMLKKTISTNCGLPSGNVTGSSGSVVAHPPTGERGVNLMTETELPPGGQQQPDPSAENTLGHAVSANAGPHISSQDGDSTAVVTALSTANHAQSDSLAEASPHAKDAELQDENEHEEETNEPQMDLTVDADALAQSMQDTGDQVLYDAPTEEQIQAALRIQIAYRQLLRYRRTSTRTGLSAARDRHFVNCRLESEKMDWPRGGFCLAPPRYRIVFLGPIPHLLVCLERARTVASEDASKAKRRVAFAKHRDLEEVQAKVKAANDMVGRVSRFEEALGPQGAVHRSRDHTRLKQLVNDAIALIRKLSCADQLKDDLDLAVKAIIKQGQLPAKKPKPVLNTEDDDEYDYM</sequence>
<evidence type="ECO:0000256" key="5">
    <source>
        <dbReference type="PROSITE-ProRule" id="PRU00560"/>
    </source>
</evidence>
<reference evidence="8 9" key="1">
    <citation type="journal article" date="2016" name="Mol. Biol. Evol.">
        <title>Comparative Genomics of Early-Diverging Mushroom-Forming Fungi Provides Insights into the Origins of Lignocellulose Decay Capabilities.</title>
        <authorList>
            <person name="Nagy L.G."/>
            <person name="Riley R."/>
            <person name="Tritt A."/>
            <person name="Adam C."/>
            <person name="Daum C."/>
            <person name="Floudas D."/>
            <person name="Sun H."/>
            <person name="Yadav J.S."/>
            <person name="Pangilinan J."/>
            <person name="Larsson K.H."/>
            <person name="Matsuura K."/>
            <person name="Barry K."/>
            <person name="Labutti K."/>
            <person name="Kuo R."/>
            <person name="Ohm R.A."/>
            <person name="Bhattacharya S.S."/>
            <person name="Shirouzu T."/>
            <person name="Yoshinaga Y."/>
            <person name="Martin F.M."/>
            <person name="Grigoriev I.V."/>
            <person name="Hibbett D.S."/>
        </authorList>
    </citation>
    <scope>NUCLEOTIDE SEQUENCE [LARGE SCALE GENOMIC DNA]</scope>
    <source>
        <strain evidence="8 9">CBS 109695</strain>
    </source>
</reference>
<dbReference type="InterPro" id="IPR027417">
    <property type="entry name" value="P-loop_NTPase"/>
</dbReference>
<dbReference type="SUPFAM" id="SSF48452">
    <property type="entry name" value="TPR-like"/>
    <property type="match status" value="1"/>
</dbReference>
<dbReference type="Pfam" id="PF00580">
    <property type="entry name" value="UvrD-helicase"/>
    <property type="match status" value="1"/>
</dbReference>
<accession>A0A166TA58</accession>
<dbReference type="PANTHER" id="PTHR21529:SF4">
    <property type="entry name" value="TPR AND ANKYRIN REPEAT-CONTAINING PROTEIN 1"/>
    <property type="match status" value="1"/>
</dbReference>
<protein>
    <recommendedName>
        <fullName evidence="7">UvrD-like helicase ATP-binding domain-containing protein</fullName>
    </recommendedName>
</protein>
<dbReference type="Gene3D" id="3.40.50.300">
    <property type="entry name" value="P-loop containing nucleotide triphosphate hydrolases"/>
    <property type="match status" value="2"/>
</dbReference>
<keyword evidence="2 5" id="KW-0378">Hydrolase</keyword>
<dbReference type="SUPFAM" id="SSF52540">
    <property type="entry name" value="P-loop containing nucleoside triphosphate hydrolases"/>
    <property type="match status" value="1"/>
</dbReference>
<evidence type="ECO:0000256" key="4">
    <source>
        <dbReference type="ARBA" id="ARBA00022840"/>
    </source>
</evidence>
<dbReference type="InterPro" id="IPR014016">
    <property type="entry name" value="UvrD-like_ATP-bd"/>
</dbReference>
<keyword evidence="4 5" id="KW-0067">ATP-binding</keyword>
<dbReference type="PROSITE" id="PS51198">
    <property type="entry name" value="UVRD_HELICASE_ATP_BIND"/>
    <property type="match status" value="1"/>
</dbReference>
<feature type="compositionally biased region" description="Acidic residues" evidence="6">
    <location>
        <begin position="1996"/>
        <end position="2007"/>
    </location>
</feature>
<dbReference type="GO" id="GO:0004386">
    <property type="term" value="F:helicase activity"/>
    <property type="evidence" value="ECO:0007669"/>
    <property type="project" value="UniProtKB-UniRule"/>
</dbReference>
<evidence type="ECO:0000313" key="8">
    <source>
        <dbReference type="EMBL" id="KZP30396.1"/>
    </source>
</evidence>
<dbReference type="Proteomes" id="UP000076532">
    <property type="component" value="Unassembled WGS sequence"/>
</dbReference>
<dbReference type="GO" id="GO:0005524">
    <property type="term" value="F:ATP binding"/>
    <property type="evidence" value="ECO:0007669"/>
    <property type="project" value="UniProtKB-UniRule"/>
</dbReference>
<dbReference type="PANTHER" id="PTHR21529">
    <property type="entry name" value="MAMMARY TURMOR VIRUS RECEPTOR HOMOLOG 1, 2 MTVR1, 2"/>
    <property type="match status" value="1"/>
</dbReference>
<dbReference type="InterPro" id="IPR014017">
    <property type="entry name" value="DNA_helicase_UvrD-like_C"/>
</dbReference>
<name>A0A166TA58_9AGAM</name>
<gene>
    <name evidence="8" type="ORF">FIBSPDRAFT_777566</name>
</gene>
<feature type="binding site" evidence="5">
    <location>
        <begin position="464"/>
        <end position="471"/>
    </location>
    <ligand>
        <name>ATP</name>
        <dbReference type="ChEBI" id="CHEBI:30616"/>
    </ligand>
</feature>
<keyword evidence="1 5" id="KW-0547">Nucleotide-binding</keyword>
<dbReference type="InterPro" id="IPR039904">
    <property type="entry name" value="TRANK1"/>
</dbReference>
<evidence type="ECO:0000256" key="2">
    <source>
        <dbReference type="ARBA" id="ARBA00022801"/>
    </source>
</evidence>
<dbReference type="GO" id="GO:0016787">
    <property type="term" value="F:hydrolase activity"/>
    <property type="evidence" value="ECO:0007669"/>
    <property type="project" value="UniProtKB-UniRule"/>
</dbReference>
<proteinExistence type="predicted"/>
<feature type="domain" description="UvrD-like helicase ATP-binding" evidence="7">
    <location>
        <begin position="443"/>
        <end position="834"/>
    </location>
</feature>
<evidence type="ECO:0000313" key="9">
    <source>
        <dbReference type="Proteomes" id="UP000076532"/>
    </source>
</evidence>